<protein>
    <submittedName>
        <fullName evidence="2">Uncharacterized protein</fullName>
    </submittedName>
</protein>
<evidence type="ECO:0000313" key="3">
    <source>
        <dbReference type="Proteomes" id="UP000285523"/>
    </source>
</evidence>
<feature type="compositionally biased region" description="Low complexity" evidence="1">
    <location>
        <begin position="149"/>
        <end position="160"/>
    </location>
</feature>
<gene>
    <name evidence="2" type="ORF">D4Q52_09485</name>
</gene>
<dbReference type="AlphaFoldDB" id="A0A418VH27"/>
<dbReference type="EMBL" id="QYYD01000008">
    <property type="protein sequence ID" value="RJF75406.1"/>
    <property type="molecule type" value="Genomic_DNA"/>
</dbReference>
<name>A0A418VH27_RHOPL</name>
<evidence type="ECO:0000313" key="2">
    <source>
        <dbReference type="EMBL" id="RJF75406.1"/>
    </source>
</evidence>
<accession>A0A418VH27</accession>
<feature type="compositionally biased region" description="Pro residues" evidence="1">
    <location>
        <begin position="161"/>
        <end position="170"/>
    </location>
</feature>
<feature type="region of interest" description="Disordered" evidence="1">
    <location>
        <begin position="137"/>
        <end position="170"/>
    </location>
</feature>
<proteinExistence type="predicted"/>
<sequence>MWRTVLESDMNTIAIVSVVDVVGALAANDLTGSFYLFDDNKSKGSRDEGTEALQTRVSKGDQVVWTSIPLECEAYISISGVEIDKKYKDYCDVRKDVYPGTNVVYWLGEIRKELDGPIPYTLKFKLGSHKGEFAISTSPALIGDPPAPAQAAPAAAATAPAPSPSPAKPR</sequence>
<dbReference type="Proteomes" id="UP000285523">
    <property type="component" value="Unassembled WGS sequence"/>
</dbReference>
<organism evidence="2 3">
    <name type="scientific">Rhodopseudomonas palustris</name>
    <dbReference type="NCBI Taxonomy" id="1076"/>
    <lineage>
        <taxon>Bacteria</taxon>
        <taxon>Pseudomonadati</taxon>
        <taxon>Pseudomonadota</taxon>
        <taxon>Alphaproteobacteria</taxon>
        <taxon>Hyphomicrobiales</taxon>
        <taxon>Nitrobacteraceae</taxon>
        <taxon>Rhodopseudomonas</taxon>
    </lineage>
</organism>
<comment type="caution">
    <text evidence="2">The sequence shown here is derived from an EMBL/GenBank/DDBJ whole genome shotgun (WGS) entry which is preliminary data.</text>
</comment>
<evidence type="ECO:0000256" key="1">
    <source>
        <dbReference type="SAM" id="MobiDB-lite"/>
    </source>
</evidence>
<reference evidence="2 3" key="1">
    <citation type="submission" date="2018-09" db="EMBL/GenBank/DDBJ databases">
        <title>Draft genome sequence of Rhodopseudomonas palustris 2.1.18.</title>
        <authorList>
            <person name="Robertson S.L."/>
            <person name="Meyer T.E."/>
            <person name="Kyndt J.A."/>
        </authorList>
    </citation>
    <scope>NUCLEOTIDE SEQUENCE [LARGE SCALE GENOMIC DNA]</scope>
    <source>
        <strain evidence="2 3">2.1.18</strain>
    </source>
</reference>